<name>A0ABU7JLX9_9NOCA</name>
<dbReference type="EMBL" id="JAUZMZ010000003">
    <property type="protein sequence ID" value="MEE2030712.1"/>
    <property type="molecule type" value="Genomic_DNA"/>
</dbReference>
<keyword evidence="3" id="KW-1185">Reference proteome</keyword>
<feature type="transmembrane region" description="Helical" evidence="1">
    <location>
        <begin position="35"/>
        <end position="52"/>
    </location>
</feature>
<organism evidence="2 3">
    <name type="scientific">Rhodococcus chondri</name>
    <dbReference type="NCBI Taxonomy" id="3065941"/>
    <lineage>
        <taxon>Bacteria</taxon>
        <taxon>Bacillati</taxon>
        <taxon>Actinomycetota</taxon>
        <taxon>Actinomycetes</taxon>
        <taxon>Mycobacteriales</taxon>
        <taxon>Nocardiaceae</taxon>
        <taxon>Rhodococcus</taxon>
    </lineage>
</organism>
<keyword evidence="1" id="KW-0812">Transmembrane</keyword>
<gene>
    <name evidence="2" type="ORF">Q8814_01040</name>
</gene>
<feature type="transmembrane region" description="Helical" evidence="1">
    <location>
        <begin position="84"/>
        <end position="105"/>
    </location>
</feature>
<evidence type="ECO:0000256" key="1">
    <source>
        <dbReference type="SAM" id="Phobius"/>
    </source>
</evidence>
<protein>
    <submittedName>
        <fullName evidence="2">Uncharacterized protein</fullName>
    </submittedName>
</protein>
<evidence type="ECO:0000313" key="3">
    <source>
        <dbReference type="Proteomes" id="UP001331936"/>
    </source>
</evidence>
<comment type="caution">
    <text evidence="2">The sequence shown here is derived from an EMBL/GenBank/DDBJ whole genome shotgun (WGS) entry which is preliminary data.</text>
</comment>
<keyword evidence="1" id="KW-1133">Transmembrane helix</keyword>
<proteinExistence type="predicted"/>
<dbReference type="Proteomes" id="UP001331936">
    <property type="component" value="Unassembled WGS sequence"/>
</dbReference>
<evidence type="ECO:0000313" key="2">
    <source>
        <dbReference type="EMBL" id="MEE2030712.1"/>
    </source>
</evidence>
<accession>A0ABU7JLX9</accession>
<keyword evidence="1" id="KW-0472">Membrane</keyword>
<sequence length="163" mass="16041">MTTSSPLLGTIAGVTTAVLAVAAHGAAGGGIPTGPTAALLLAIAVGVGMVGAQLPAMPPIVLLAAGQAGTHVVLNAVTTGHMHAPAAMFTAHVVAVALCAMLLGAARRLYDACSRAVRAVLTFRTGVASLPRILPRTSTDRLVGGRAPPNISRRGPPAATCCA</sequence>
<reference evidence="2 3" key="1">
    <citation type="submission" date="2023-08" db="EMBL/GenBank/DDBJ databases">
        <authorList>
            <person name="Girao M."/>
            <person name="Carvalho M.F."/>
        </authorList>
    </citation>
    <scope>NUCLEOTIDE SEQUENCE [LARGE SCALE GENOMIC DNA]</scope>
    <source>
        <strain evidence="2 3">CC-R104</strain>
    </source>
</reference>
<dbReference type="RefSeq" id="WP_330150138.1">
    <property type="nucleotide sequence ID" value="NZ_JAUZMZ010000003.1"/>
</dbReference>